<protein>
    <submittedName>
        <fullName evidence="1">Uncharacterized protein</fullName>
    </submittedName>
</protein>
<dbReference type="AlphaFoldDB" id="A0A6V7KDK6"/>
<reference evidence="1" key="1">
    <citation type="submission" date="2020-07" db="EMBL/GenBank/DDBJ databases">
        <authorList>
            <person name="Ferguson B K."/>
        </authorList>
    </citation>
    <scope>NUCLEOTIDE SEQUENCE</scope>
    <source>
        <strain evidence="1">L06</strain>
    </source>
</reference>
<organism evidence="1">
    <name type="scientific">Bracon brevicornis</name>
    <dbReference type="NCBI Taxonomy" id="1563983"/>
    <lineage>
        <taxon>Eukaryota</taxon>
        <taxon>Metazoa</taxon>
        <taxon>Ecdysozoa</taxon>
        <taxon>Arthropoda</taxon>
        <taxon>Hexapoda</taxon>
        <taxon>Insecta</taxon>
        <taxon>Pterygota</taxon>
        <taxon>Neoptera</taxon>
        <taxon>Endopterygota</taxon>
        <taxon>Hymenoptera</taxon>
        <taxon>Apocrita</taxon>
        <taxon>Ichneumonoidea</taxon>
        <taxon>Braconidae</taxon>
        <taxon>Braconinae</taxon>
        <taxon>Bracon</taxon>
    </lineage>
</organism>
<dbReference type="EMBL" id="CADCXW020000026">
    <property type="protein sequence ID" value="CAD1561131.1"/>
    <property type="molecule type" value="Genomic_DNA"/>
</dbReference>
<evidence type="ECO:0000313" key="1">
    <source>
        <dbReference type="EMBL" id="CAD1561131.1"/>
    </source>
</evidence>
<name>A0A6V7KDK6_9HYME</name>
<accession>A0A6V7KDK6</accession>
<sequence>MAQPDLKDNHQQPDTTCCAKLTSTEDLQRSAQPKNRKATLVTEISTVQKVVHMIDKEHTTSLSKHSVVPGDCHAYRLPNDNSDRRIEFIVQNKSESTCGQDKLGQVDHQ</sequence>
<gene>
    <name evidence="1" type="ORF">BBRV_LOCUS74104</name>
</gene>
<proteinExistence type="predicted"/>